<keyword evidence="2" id="KW-0808">Transferase</keyword>
<evidence type="ECO:0000256" key="2">
    <source>
        <dbReference type="ARBA" id="ARBA00022679"/>
    </source>
</evidence>
<keyword evidence="10" id="KW-0564">Palmitate</keyword>
<evidence type="ECO:0000256" key="19">
    <source>
        <dbReference type="ARBA" id="ARBA00075145"/>
    </source>
</evidence>
<gene>
    <name evidence="22" type="ORF">CcCBS67573_g07703</name>
</gene>
<dbReference type="AlphaFoldDB" id="A0A507ERT3"/>
<keyword evidence="4" id="KW-1000">Mitochondrion outer membrane</keyword>
<dbReference type="GO" id="GO:0005635">
    <property type="term" value="C:nuclear envelope"/>
    <property type="evidence" value="ECO:0007669"/>
    <property type="project" value="TreeGrafter"/>
</dbReference>
<evidence type="ECO:0000256" key="8">
    <source>
        <dbReference type="ARBA" id="ARBA00023128"/>
    </source>
</evidence>
<feature type="transmembrane region" description="Helical" evidence="21">
    <location>
        <begin position="12"/>
        <end position="29"/>
    </location>
</feature>
<dbReference type="GO" id="GO:0004602">
    <property type="term" value="F:glutathione peroxidase activity"/>
    <property type="evidence" value="ECO:0007669"/>
    <property type="project" value="TreeGrafter"/>
</dbReference>
<evidence type="ECO:0000313" key="23">
    <source>
        <dbReference type="Proteomes" id="UP000320333"/>
    </source>
</evidence>
<dbReference type="OrthoDB" id="410651at2759"/>
<evidence type="ECO:0000256" key="18">
    <source>
        <dbReference type="ARBA" id="ARBA00069748"/>
    </source>
</evidence>
<dbReference type="GO" id="GO:0004364">
    <property type="term" value="F:glutathione transferase activity"/>
    <property type="evidence" value="ECO:0007669"/>
    <property type="project" value="TreeGrafter"/>
</dbReference>
<dbReference type="EC" id="4.4.1.20" evidence="15"/>
<evidence type="ECO:0000256" key="9">
    <source>
        <dbReference type="ARBA" id="ARBA00023136"/>
    </source>
</evidence>
<dbReference type="InterPro" id="IPR001129">
    <property type="entry name" value="Membr-assoc_MAPEG"/>
</dbReference>
<comment type="pathway">
    <text evidence="14">Lipid metabolism; arachidonate metabolism.</text>
</comment>
<comment type="catalytic activity">
    <reaction evidence="17">
        <text>15-deoxy-Delta(12,14)-prostaglandin J2 + glutathione = 15-deoxy-Delta(12,14)-prostaglandin J2-S-(R)-glutathione</text>
        <dbReference type="Rhea" id="RHEA:75963"/>
        <dbReference type="ChEBI" id="CHEBI:57925"/>
        <dbReference type="ChEBI" id="CHEBI:85236"/>
        <dbReference type="ChEBI" id="CHEBI:194498"/>
    </reaction>
    <physiologicalReaction direction="left-to-right" evidence="17">
        <dbReference type="Rhea" id="RHEA:75964"/>
    </physiologicalReaction>
</comment>
<evidence type="ECO:0000256" key="11">
    <source>
        <dbReference type="ARBA" id="ARBA00023239"/>
    </source>
</evidence>
<evidence type="ECO:0000256" key="10">
    <source>
        <dbReference type="ARBA" id="ARBA00023139"/>
    </source>
</evidence>
<dbReference type="GO" id="GO:0005741">
    <property type="term" value="C:mitochondrial outer membrane"/>
    <property type="evidence" value="ECO:0007669"/>
    <property type="project" value="UniProtKB-SubCell"/>
</dbReference>
<dbReference type="GO" id="GO:0006629">
    <property type="term" value="P:lipid metabolic process"/>
    <property type="evidence" value="ECO:0007669"/>
    <property type="project" value="UniProtKB-KW"/>
</dbReference>
<keyword evidence="8" id="KW-0496">Mitochondrion</keyword>
<keyword evidence="6" id="KW-0560">Oxidoreductase</keyword>
<name>A0A507ERT3_9FUNG</name>
<dbReference type="Pfam" id="PF01124">
    <property type="entry name" value="MAPEG"/>
    <property type="match status" value="1"/>
</dbReference>
<evidence type="ECO:0000256" key="7">
    <source>
        <dbReference type="ARBA" id="ARBA00023098"/>
    </source>
</evidence>
<dbReference type="GO" id="GO:0004464">
    <property type="term" value="F:leukotriene-C4 synthase activity"/>
    <property type="evidence" value="ECO:0007669"/>
    <property type="project" value="UniProtKB-EC"/>
</dbReference>
<evidence type="ECO:0000256" key="15">
    <source>
        <dbReference type="ARBA" id="ARBA00039056"/>
    </source>
</evidence>
<evidence type="ECO:0000256" key="5">
    <source>
        <dbReference type="ARBA" id="ARBA00022989"/>
    </source>
</evidence>
<evidence type="ECO:0000256" key="6">
    <source>
        <dbReference type="ARBA" id="ARBA00023002"/>
    </source>
</evidence>
<evidence type="ECO:0000256" key="4">
    <source>
        <dbReference type="ARBA" id="ARBA00022787"/>
    </source>
</evidence>
<reference evidence="22 23" key="1">
    <citation type="journal article" date="2019" name="Sci. Rep.">
        <title>Comparative genomics of chytrid fungi reveal insights into the obligate biotrophic and pathogenic lifestyle of Synchytrium endobioticum.</title>
        <authorList>
            <person name="van de Vossenberg B.T.L.H."/>
            <person name="Warris S."/>
            <person name="Nguyen H.D.T."/>
            <person name="van Gent-Pelzer M.P.E."/>
            <person name="Joly D.L."/>
            <person name="van de Geest H.C."/>
            <person name="Bonants P.J.M."/>
            <person name="Smith D.S."/>
            <person name="Levesque C.A."/>
            <person name="van der Lee T.A.J."/>
        </authorList>
    </citation>
    <scope>NUCLEOTIDE SEQUENCE [LARGE SCALE GENOMIC DNA]</scope>
    <source>
        <strain evidence="22 23">CBS 675.73</strain>
    </source>
</reference>
<dbReference type="PANTHER" id="PTHR10250">
    <property type="entry name" value="MICROSOMAL GLUTATHIONE S-TRANSFERASE"/>
    <property type="match status" value="1"/>
</dbReference>
<dbReference type="Gene3D" id="1.20.120.550">
    <property type="entry name" value="Membrane associated eicosanoid/glutathione metabolism-like domain"/>
    <property type="match status" value="1"/>
</dbReference>
<comment type="catalytic activity">
    <reaction evidence="16">
        <text>leukotriene C4 = leukotriene A4 + glutathione</text>
        <dbReference type="Rhea" id="RHEA:17617"/>
        <dbReference type="ChEBI" id="CHEBI:57463"/>
        <dbReference type="ChEBI" id="CHEBI:57925"/>
        <dbReference type="ChEBI" id="CHEBI:57973"/>
        <dbReference type="EC" id="4.4.1.20"/>
    </reaction>
    <physiologicalReaction direction="right-to-left" evidence="16">
        <dbReference type="Rhea" id="RHEA:17619"/>
    </physiologicalReaction>
</comment>
<comment type="caution">
    <text evidence="22">The sequence shown here is derived from an EMBL/GenBank/DDBJ whole genome shotgun (WGS) entry which is preliminary data.</text>
</comment>
<evidence type="ECO:0000313" key="22">
    <source>
        <dbReference type="EMBL" id="TPX66783.1"/>
    </source>
</evidence>
<keyword evidence="5 21" id="KW-1133">Transmembrane helix</keyword>
<evidence type="ECO:0000256" key="1">
    <source>
        <dbReference type="ARBA" id="ARBA00004374"/>
    </source>
</evidence>
<accession>A0A507ERT3</accession>
<organism evidence="22 23">
    <name type="scientific">Chytriomyces confervae</name>
    <dbReference type="NCBI Taxonomy" id="246404"/>
    <lineage>
        <taxon>Eukaryota</taxon>
        <taxon>Fungi</taxon>
        <taxon>Fungi incertae sedis</taxon>
        <taxon>Chytridiomycota</taxon>
        <taxon>Chytridiomycota incertae sedis</taxon>
        <taxon>Chytridiomycetes</taxon>
        <taxon>Chytridiales</taxon>
        <taxon>Chytriomycetaceae</taxon>
        <taxon>Chytriomyces</taxon>
    </lineage>
</organism>
<proteinExistence type="predicted"/>
<dbReference type="GO" id="GO:0005783">
    <property type="term" value="C:endoplasmic reticulum"/>
    <property type="evidence" value="ECO:0007669"/>
    <property type="project" value="TreeGrafter"/>
</dbReference>
<evidence type="ECO:0000256" key="3">
    <source>
        <dbReference type="ARBA" id="ARBA00022692"/>
    </source>
</evidence>
<evidence type="ECO:0000256" key="13">
    <source>
        <dbReference type="ARBA" id="ARBA00037884"/>
    </source>
</evidence>
<dbReference type="FunFam" id="1.20.120.550:FF:000004">
    <property type="entry name" value="Microsomal glutathione S-transferase 3"/>
    <property type="match status" value="1"/>
</dbReference>
<dbReference type="Proteomes" id="UP000320333">
    <property type="component" value="Unassembled WGS sequence"/>
</dbReference>
<keyword evidence="11" id="KW-0456">Lyase</keyword>
<dbReference type="InterPro" id="IPR050997">
    <property type="entry name" value="MAPEG"/>
</dbReference>
<evidence type="ECO:0000256" key="21">
    <source>
        <dbReference type="SAM" id="Phobius"/>
    </source>
</evidence>
<dbReference type="SUPFAM" id="SSF161084">
    <property type="entry name" value="MAPEG domain-like"/>
    <property type="match status" value="1"/>
</dbReference>
<keyword evidence="3 21" id="KW-0812">Transmembrane</keyword>
<keyword evidence="12" id="KW-0449">Lipoprotein</keyword>
<sequence length="153" mass="16751">MATITLTWDHGYVLGVGALSTLYPFVLGAQIGKARKRAQVPYPFMYATQAECAADKSKLIFNCYQRAHQNFLENYPAFLFLLVAGGIEHPRSAAVAGVVWLYGRSKYSKNYQSGDPSKRNSKGAGVHYLALIGLFSLTAKTAVTFMLKAHGVI</sequence>
<evidence type="ECO:0000256" key="12">
    <source>
        <dbReference type="ARBA" id="ARBA00023288"/>
    </source>
</evidence>
<feature type="transmembrane region" description="Helical" evidence="21">
    <location>
        <begin position="126"/>
        <end position="147"/>
    </location>
</feature>
<dbReference type="STRING" id="246404.A0A507ERT3"/>
<comment type="pathway">
    <text evidence="13">Lipid metabolism; leukotriene C4 biosynthesis.</text>
</comment>
<evidence type="ECO:0000256" key="20">
    <source>
        <dbReference type="ARBA" id="ARBA00076908"/>
    </source>
</evidence>
<keyword evidence="23" id="KW-1185">Reference proteome</keyword>
<evidence type="ECO:0000256" key="14">
    <source>
        <dbReference type="ARBA" id="ARBA00037916"/>
    </source>
</evidence>
<comment type="subcellular location">
    <subcellularLocation>
        <location evidence="1">Mitochondrion outer membrane</location>
        <topology evidence="1">Multi-pass membrane protein</topology>
    </subcellularLocation>
</comment>
<dbReference type="EMBL" id="QEAP01000425">
    <property type="protein sequence ID" value="TPX66783.1"/>
    <property type="molecule type" value="Genomic_DNA"/>
</dbReference>
<evidence type="ECO:0000256" key="17">
    <source>
        <dbReference type="ARBA" id="ARBA00051411"/>
    </source>
</evidence>
<protein>
    <recommendedName>
        <fullName evidence="18">Glutathione S-transferase 3, mitochondrial</fullName>
        <ecNumber evidence="15">4.4.1.20</ecNumber>
    </recommendedName>
    <alternativeName>
        <fullName evidence="19">Glutathione peroxidase MGST3</fullName>
    </alternativeName>
    <alternativeName>
        <fullName evidence="20">LTC4 synthase MGST3</fullName>
    </alternativeName>
</protein>
<dbReference type="InterPro" id="IPR023352">
    <property type="entry name" value="MAPEG-like_dom_sf"/>
</dbReference>
<keyword evidence="9 21" id="KW-0472">Membrane</keyword>
<keyword evidence="7" id="KW-0443">Lipid metabolism</keyword>
<dbReference type="PANTHER" id="PTHR10250:SF26">
    <property type="entry name" value="GLUTATHIONE S-TRANSFERASE 3, MITOCHONDRIAL"/>
    <property type="match status" value="1"/>
</dbReference>
<evidence type="ECO:0000256" key="16">
    <source>
        <dbReference type="ARBA" id="ARBA00049298"/>
    </source>
</evidence>